<reference evidence="1" key="1">
    <citation type="submission" date="2023-04" db="EMBL/GenBank/DDBJ databases">
        <title>A chromosome-level genome assembly of the parasitoid wasp Eretmocerus hayati.</title>
        <authorList>
            <person name="Zhong Y."/>
            <person name="Liu S."/>
            <person name="Liu Y."/>
        </authorList>
    </citation>
    <scope>NUCLEOTIDE SEQUENCE</scope>
    <source>
        <strain evidence="1">ZJU_SS_LIU_2023</strain>
    </source>
</reference>
<comment type="caution">
    <text evidence="1">The sequence shown here is derived from an EMBL/GenBank/DDBJ whole genome shotgun (WGS) entry which is preliminary data.</text>
</comment>
<sequence>MERLVRSNLRSQNCRVERKLMEEQENQNRNAGVKTKSPKLFDANDTGELNIEADLKRHFAKFDVPHNQVNHLRGVLKPYQKSLPLHHTTLFGRDGDYNIEEIPPDPDDAFDDCAGFVYFGMTEHLRKTVNTKLHPDRVPKLQFRFDGKLSTLEQEGIEIDGLVFKVEVICVVADTRARAFIKVTEGQTDFCCCERCRVMGFNVDGRTIFLQTKTFVETDSHPSLYGLGVLVINSHNLLLLADDVEHLGCSLVDYSAFCFKNILGKLEVVVESGNKSLIQL</sequence>
<accession>A0ACC2PWS3</accession>
<keyword evidence="2" id="KW-1185">Reference proteome</keyword>
<dbReference type="Proteomes" id="UP001239111">
    <property type="component" value="Chromosome 1"/>
</dbReference>
<organism evidence="1 2">
    <name type="scientific">Eretmocerus hayati</name>
    <dbReference type="NCBI Taxonomy" id="131215"/>
    <lineage>
        <taxon>Eukaryota</taxon>
        <taxon>Metazoa</taxon>
        <taxon>Ecdysozoa</taxon>
        <taxon>Arthropoda</taxon>
        <taxon>Hexapoda</taxon>
        <taxon>Insecta</taxon>
        <taxon>Pterygota</taxon>
        <taxon>Neoptera</taxon>
        <taxon>Endopterygota</taxon>
        <taxon>Hymenoptera</taxon>
        <taxon>Apocrita</taxon>
        <taxon>Proctotrupomorpha</taxon>
        <taxon>Chalcidoidea</taxon>
        <taxon>Aphelinidae</taxon>
        <taxon>Aphelininae</taxon>
        <taxon>Eretmocerus</taxon>
    </lineage>
</organism>
<protein>
    <submittedName>
        <fullName evidence="1">Uncharacterized protein</fullName>
    </submittedName>
</protein>
<name>A0ACC2PWS3_9HYME</name>
<evidence type="ECO:0000313" key="1">
    <source>
        <dbReference type="EMBL" id="KAJ8686250.1"/>
    </source>
</evidence>
<proteinExistence type="predicted"/>
<evidence type="ECO:0000313" key="2">
    <source>
        <dbReference type="Proteomes" id="UP001239111"/>
    </source>
</evidence>
<gene>
    <name evidence="1" type="ORF">QAD02_022044</name>
</gene>
<dbReference type="EMBL" id="CM056741">
    <property type="protein sequence ID" value="KAJ8686250.1"/>
    <property type="molecule type" value="Genomic_DNA"/>
</dbReference>